<dbReference type="OrthoDB" id="202203at2759"/>
<dbReference type="GO" id="GO:0005737">
    <property type="term" value="C:cytoplasm"/>
    <property type="evidence" value="ECO:0007669"/>
    <property type="project" value="TreeGrafter"/>
</dbReference>
<evidence type="ECO:0000259" key="5">
    <source>
        <dbReference type="Pfam" id="PF07992"/>
    </source>
</evidence>
<dbReference type="PRINTS" id="PR00368">
    <property type="entry name" value="FADPNR"/>
</dbReference>
<dbReference type="InParanoid" id="A0A1J7IZF5"/>
<dbReference type="EMBL" id="KV875109">
    <property type="protein sequence ID" value="OIW23000.1"/>
    <property type="molecule type" value="Genomic_DNA"/>
</dbReference>
<dbReference type="STRING" id="1408157.A0A1J7IZF5"/>
<dbReference type="SUPFAM" id="SSF51905">
    <property type="entry name" value="FAD/NAD(P)-binding domain"/>
    <property type="match status" value="1"/>
</dbReference>
<dbReference type="GO" id="GO:0004174">
    <property type="term" value="F:electron-transferring-flavoprotein dehydrogenase activity"/>
    <property type="evidence" value="ECO:0007669"/>
    <property type="project" value="TreeGrafter"/>
</dbReference>
<dbReference type="Gene3D" id="3.50.50.100">
    <property type="match status" value="1"/>
</dbReference>
<comment type="similarity">
    <text evidence="1">Belongs to the FAD-dependent oxidoreductase family.</text>
</comment>
<dbReference type="AlphaFoldDB" id="A0A1J7IZF5"/>
<protein>
    <submittedName>
        <fullName evidence="6">FAD/NAD(P)-binding domain-containing protein</fullName>
    </submittedName>
</protein>
<keyword evidence="7" id="KW-1185">Reference proteome</keyword>
<gene>
    <name evidence="6" type="ORF">CONLIGDRAFT_657938</name>
</gene>
<evidence type="ECO:0000256" key="4">
    <source>
        <dbReference type="ARBA" id="ARBA00023002"/>
    </source>
</evidence>
<proteinExistence type="inferred from homology"/>
<evidence type="ECO:0000313" key="6">
    <source>
        <dbReference type="EMBL" id="OIW23000.1"/>
    </source>
</evidence>
<dbReference type="InterPro" id="IPR036188">
    <property type="entry name" value="FAD/NAD-bd_sf"/>
</dbReference>
<reference evidence="6 7" key="1">
    <citation type="submission" date="2016-10" db="EMBL/GenBank/DDBJ databases">
        <title>Draft genome sequence of Coniochaeta ligniaria NRRL30616, a lignocellulolytic fungus for bioabatement of inhibitors in plant biomass hydrolysates.</title>
        <authorList>
            <consortium name="DOE Joint Genome Institute"/>
            <person name="Jimenez D.J."/>
            <person name="Hector R.E."/>
            <person name="Riley R."/>
            <person name="Sun H."/>
            <person name="Grigoriev I.V."/>
            <person name="Van Elsas J.D."/>
            <person name="Nichols N.N."/>
        </authorList>
    </citation>
    <scope>NUCLEOTIDE SEQUENCE [LARGE SCALE GENOMIC DNA]</scope>
    <source>
        <strain evidence="6 7">NRRL 30616</strain>
    </source>
</reference>
<dbReference type="FunCoup" id="A0A1J7IZF5">
    <property type="interactions" value="383"/>
</dbReference>
<keyword evidence="3" id="KW-0274">FAD</keyword>
<dbReference type="GO" id="GO:0050660">
    <property type="term" value="F:flavin adenine dinucleotide binding"/>
    <property type="evidence" value="ECO:0007669"/>
    <property type="project" value="TreeGrafter"/>
</dbReference>
<dbReference type="InterPro" id="IPR023753">
    <property type="entry name" value="FAD/NAD-binding_dom"/>
</dbReference>
<evidence type="ECO:0000256" key="2">
    <source>
        <dbReference type="ARBA" id="ARBA00022630"/>
    </source>
</evidence>
<dbReference type="PANTHER" id="PTHR43735">
    <property type="entry name" value="APOPTOSIS-INDUCING FACTOR 1"/>
    <property type="match status" value="1"/>
</dbReference>
<organism evidence="6 7">
    <name type="scientific">Coniochaeta ligniaria NRRL 30616</name>
    <dbReference type="NCBI Taxonomy" id="1408157"/>
    <lineage>
        <taxon>Eukaryota</taxon>
        <taxon>Fungi</taxon>
        <taxon>Dikarya</taxon>
        <taxon>Ascomycota</taxon>
        <taxon>Pezizomycotina</taxon>
        <taxon>Sordariomycetes</taxon>
        <taxon>Sordariomycetidae</taxon>
        <taxon>Coniochaetales</taxon>
        <taxon>Coniochaetaceae</taxon>
        <taxon>Coniochaeta</taxon>
    </lineage>
</organism>
<dbReference type="PANTHER" id="PTHR43735:SF3">
    <property type="entry name" value="FERROPTOSIS SUPPRESSOR PROTEIN 1"/>
    <property type="match status" value="1"/>
</dbReference>
<accession>A0A1J7IZF5</accession>
<keyword evidence="2" id="KW-0285">Flavoprotein</keyword>
<evidence type="ECO:0000256" key="3">
    <source>
        <dbReference type="ARBA" id="ARBA00022827"/>
    </source>
</evidence>
<feature type="domain" description="FAD/NAD(P)-binding" evidence="5">
    <location>
        <begin position="4"/>
        <end position="301"/>
    </location>
</feature>
<dbReference type="PRINTS" id="PR00469">
    <property type="entry name" value="PNDRDTASEII"/>
</dbReference>
<evidence type="ECO:0000256" key="1">
    <source>
        <dbReference type="ARBA" id="ARBA00006442"/>
    </source>
</evidence>
<evidence type="ECO:0000313" key="7">
    <source>
        <dbReference type="Proteomes" id="UP000182658"/>
    </source>
</evidence>
<keyword evidence="4" id="KW-0560">Oxidoreductase</keyword>
<dbReference type="Pfam" id="PF07992">
    <property type="entry name" value="Pyr_redox_2"/>
    <property type="match status" value="1"/>
</dbReference>
<dbReference type="Proteomes" id="UP000182658">
    <property type="component" value="Unassembled WGS sequence"/>
</dbReference>
<name>A0A1J7IZF5_9PEZI</name>
<sequence>MSKTVVVLGGGIAGIATAHKLLKHTLPKLPGLKVVLVSASTHFYFNIAAVRGLIPGEIPDESLFQAIEPGFAKYPKGSFEFVVGTATALDLAGNAVQVSAAGGQDRTLVYDQLVIATGSSLANDVPFKTLGSYDETIQAWHKLQDQIKAAKSIVVAGAGPTGVETIGELANKYGTSKKLTLVIDGEVALPALLPSVGKAAESELKKMKVELLHKVRVTGVEDAGSEGTKLSLSDGKTLTADVFLPLYGVRPNTGFVPAHLLDAAGSVKVDKTLRVEGQTNVWAVGDVNNVELKVAMRAESQTVHLFPNLEAALLGKGDAALAEYKPSAQMMMFVTIGKKKGTGQIGTFKAFSFLVSYMKGRTLFVEKAPPLVAGKSMIRAAI</sequence>